<dbReference type="Pfam" id="PF05742">
    <property type="entry name" value="TANGO2"/>
    <property type="match status" value="1"/>
</dbReference>
<name>A0ABQ9D403_9PASS</name>
<dbReference type="Proteomes" id="UP001145742">
    <property type="component" value="Unassembled WGS sequence"/>
</dbReference>
<keyword evidence="2" id="KW-1185">Reference proteome</keyword>
<accession>A0ABQ9D403</accession>
<dbReference type="PANTHER" id="PTHR17985">
    <property type="entry name" value="SER/THR-RICH PROTEIN T10 IN DGCR REGION"/>
    <property type="match status" value="1"/>
</dbReference>
<evidence type="ECO:0000313" key="1">
    <source>
        <dbReference type="EMBL" id="KAJ7412060.1"/>
    </source>
</evidence>
<proteinExistence type="predicted"/>
<dbReference type="EMBL" id="WHWB01034265">
    <property type="protein sequence ID" value="KAJ7412060.1"/>
    <property type="molecule type" value="Genomic_DNA"/>
</dbReference>
<organism evidence="1 2">
    <name type="scientific">Willisornis vidua</name>
    <name type="common">Xingu scale-backed antbird</name>
    <dbReference type="NCBI Taxonomy" id="1566151"/>
    <lineage>
        <taxon>Eukaryota</taxon>
        <taxon>Metazoa</taxon>
        <taxon>Chordata</taxon>
        <taxon>Craniata</taxon>
        <taxon>Vertebrata</taxon>
        <taxon>Euteleostomi</taxon>
        <taxon>Archelosauria</taxon>
        <taxon>Archosauria</taxon>
        <taxon>Dinosauria</taxon>
        <taxon>Saurischia</taxon>
        <taxon>Theropoda</taxon>
        <taxon>Coelurosauria</taxon>
        <taxon>Aves</taxon>
        <taxon>Neognathae</taxon>
        <taxon>Neoaves</taxon>
        <taxon>Telluraves</taxon>
        <taxon>Australaves</taxon>
        <taxon>Passeriformes</taxon>
        <taxon>Thamnophilidae</taxon>
        <taxon>Willisornis</taxon>
    </lineage>
</organism>
<reference evidence="1" key="1">
    <citation type="submission" date="2019-10" db="EMBL/GenBank/DDBJ databases">
        <authorList>
            <person name="Soares A.E.R."/>
            <person name="Aleixo A."/>
            <person name="Schneider P."/>
            <person name="Miyaki C.Y."/>
            <person name="Schneider M.P."/>
            <person name="Mello C."/>
            <person name="Vasconcelos A.T.R."/>
        </authorList>
    </citation>
    <scope>NUCLEOTIDE SEQUENCE</scope>
    <source>
        <tissue evidence="1">Muscle</tissue>
    </source>
</reference>
<gene>
    <name evidence="1" type="primary">TANGO2</name>
    <name evidence="1" type="ORF">WISP_99328</name>
</gene>
<evidence type="ECO:0000313" key="2">
    <source>
        <dbReference type="Proteomes" id="UP001145742"/>
    </source>
</evidence>
<dbReference type="InterPro" id="IPR008551">
    <property type="entry name" value="TANGO2"/>
</dbReference>
<dbReference type="PANTHER" id="PTHR17985:SF8">
    <property type="entry name" value="TRANSPORT AND GOLGI ORGANIZATION PROTEIN 2 HOMOLOG"/>
    <property type="match status" value="1"/>
</dbReference>
<comment type="caution">
    <text evidence="1">The sequence shown here is derived from an EMBL/GenBank/DDBJ whole genome shotgun (WGS) entry which is preliminary data.</text>
</comment>
<protein>
    <submittedName>
        <fullName evidence="1">Transport and Golgi organization protein 2 like protein</fullName>
    </submittedName>
</protein>
<sequence length="386" mass="42493">MLARDPQGFVQRDLLAVCSAVKAVLAGVNPLASSGLSDFGAFLEAESAEGGHGNSILEDLGVTSKLAKCQQPSPGCISVWRLILAANRDEFYHRPSKSAEFWDSSNEILSGLDMEEGKEGGTWLGISKKGKMAALTNYMQPKIDKNAKGRGALVTNFLTADLDSYSYLKKVSVEGHLYNGFNLLAADLKSLLGGFSLLLTEDSSSVAVECKYSNWGKETNSPTYSFVVLVDAQEYHSTTKGDVICYYGNKGEPDPVFLNAGIYGLSNSLLDTPWKKLQYGKQLFTEVVKRSQDLTKEDLVKELLTVMNNQEPQLPDPAIEDQGKEYIRPILNQYAAVCVRCPDYGTRTNTVVLIDSQGQVTFTERNMINADVNQWKTSTYEFKLHS</sequence>